<dbReference type="RefSeq" id="WP_208343187.1">
    <property type="nucleotide sequence ID" value="NZ_CAWQFN010000268.1"/>
</dbReference>
<dbReference type="AlphaFoldDB" id="A0AAP5I3L6"/>
<organism evidence="2 3">
    <name type="scientific">Aetokthonos hydrillicola Thurmond2011</name>
    <dbReference type="NCBI Taxonomy" id="2712845"/>
    <lineage>
        <taxon>Bacteria</taxon>
        <taxon>Bacillati</taxon>
        <taxon>Cyanobacteriota</taxon>
        <taxon>Cyanophyceae</taxon>
        <taxon>Nostocales</taxon>
        <taxon>Hapalosiphonaceae</taxon>
        <taxon>Aetokthonos</taxon>
    </lineage>
</organism>
<feature type="domain" description="Glycosyl transferase family 1" evidence="1">
    <location>
        <begin position="192"/>
        <end position="354"/>
    </location>
</feature>
<keyword evidence="3" id="KW-1185">Reference proteome</keyword>
<dbReference type="CDD" id="cd03801">
    <property type="entry name" value="GT4_PimA-like"/>
    <property type="match status" value="1"/>
</dbReference>
<evidence type="ECO:0000259" key="1">
    <source>
        <dbReference type="Pfam" id="PF00534"/>
    </source>
</evidence>
<dbReference type="InterPro" id="IPR001296">
    <property type="entry name" value="Glyco_trans_1"/>
</dbReference>
<name>A0AAP5I3L6_9CYAN</name>
<sequence>MSKKRLLIIQYAGDYREAFLRLSQGGEETYYAQKQSVEAVAKIGQQIEEIAILCCQTTEPYNELLKNGVRAIGTGFNLNQEISIKKLIELIEEQNPTHLVIGTPIRAIIRWAIENKLRTLVSLADSFPTKSLRNKIRNYFLANLLNNKQIDWVGNHGVSASISLANIGVNPDKIIPWDWPHMITPADFSSKTLTVNRDTWNIVYVGAVTESKGVGDAIRAIAQLRAKGLSVKLKVAGKGDIASFIRETRELDIEDCVEFMGLVPNKNIVLVMRNADIVLVPSRHQYPEGFPMTIYEALCSRTPIVASDHPMFINKLKHNTNAMIFPAGNSIALAVCIEKLLSNPEVYHSLSVASYEAWRSLQIPVRSSDLINRWLNDSLENQQWLFEHRLASGHYNLT</sequence>
<dbReference type="Proteomes" id="UP000667802">
    <property type="component" value="Unassembled WGS sequence"/>
</dbReference>
<dbReference type="GO" id="GO:0016757">
    <property type="term" value="F:glycosyltransferase activity"/>
    <property type="evidence" value="ECO:0007669"/>
    <property type="project" value="InterPro"/>
</dbReference>
<dbReference type="Pfam" id="PF00534">
    <property type="entry name" value="Glycos_transf_1"/>
    <property type="match status" value="1"/>
</dbReference>
<gene>
    <name evidence="2" type="ORF">G7B40_001035</name>
</gene>
<protein>
    <submittedName>
        <fullName evidence="2">Glycosyltransferase</fullName>
    </submittedName>
</protein>
<dbReference type="PANTHER" id="PTHR12526">
    <property type="entry name" value="GLYCOSYLTRANSFERASE"/>
    <property type="match status" value="1"/>
</dbReference>
<dbReference type="EMBL" id="JAALHA020000001">
    <property type="protein sequence ID" value="MDR9893169.1"/>
    <property type="molecule type" value="Genomic_DNA"/>
</dbReference>
<comment type="caution">
    <text evidence="2">The sequence shown here is derived from an EMBL/GenBank/DDBJ whole genome shotgun (WGS) entry which is preliminary data.</text>
</comment>
<proteinExistence type="predicted"/>
<evidence type="ECO:0000313" key="2">
    <source>
        <dbReference type="EMBL" id="MDR9893169.1"/>
    </source>
</evidence>
<dbReference type="SUPFAM" id="SSF53756">
    <property type="entry name" value="UDP-Glycosyltransferase/glycogen phosphorylase"/>
    <property type="match status" value="1"/>
</dbReference>
<accession>A0AAP5I3L6</accession>
<evidence type="ECO:0000313" key="3">
    <source>
        <dbReference type="Proteomes" id="UP000667802"/>
    </source>
</evidence>
<dbReference type="Gene3D" id="3.40.50.2000">
    <property type="entry name" value="Glycogen Phosphorylase B"/>
    <property type="match status" value="2"/>
</dbReference>
<reference evidence="3" key="1">
    <citation type="journal article" date="2021" name="Science">
        <title>Hunting the eagle killer: A cyanobacterial neurotoxin causes vacuolar myelinopathy.</title>
        <authorList>
            <person name="Breinlinger S."/>
            <person name="Phillips T.J."/>
            <person name="Haram B.N."/>
            <person name="Mares J."/>
            <person name="Martinez Yerena J.A."/>
            <person name="Hrouzek P."/>
            <person name="Sobotka R."/>
            <person name="Henderson W.M."/>
            <person name="Schmieder P."/>
            <person name="Williams S.M."/>
            <person name="Lauderdale J.D."/>
            <person name="Wilde H.D."/>
            <person name="Gerrin W."/>
            <person name="Kust A."/>
            <person name="Washington J.W."/>
            <person name="Wagner C."/>
            <person name="Geier B."/>
            <person name="Liebeke M."/>
            <person name="Enke H."/>
            <person name="Niedermeyer T.H.J."/>
            <person name="Wilde S.B."/>
        </authorList>
    </citation>
    <scope>NUCLEOTIDE SEQUENCE [LARGE SCALE GENOMIC DNA]</scope>
    <source>
        <strain evidence="3">Thurmond2011</strain>
    </source>
</reference>